<comment type="subcellular location">
    <subcellularLocation>
        <location evidence="8">Cell outer membrane</location>
    </subcellularLocation>
    <subcellularLocation>
        <location evidence="1">Membrane</location>
    </subcellularLocation>
</comment>
<keyword evidence="7 8" id="KW-0998">Cell outer membrane</keyword>
<protein>
    <recommendedName>
        <fullName evidence="8 9">Outer membrane protein assembly factor BamA</fullName>
    </recommendedName>
</protein>
<comment type="subunit">
    <text evidence="8">Part of the Bam complex.</text>
</comment>
<organism evidence="12 13">
    <name type="scientific">Albidovulum litorale</name>
    <dbReference type="NCBI Taxonomy" id="2984134"/>
    <lineage>
        <taxon>Bacteria</taxon>
        <taxon>Pseudomonadati</taxon>
        <taxon>Pseudomonadota</taxon>
        <taxon>Alphaproteobacteria</taxon>
        <taxon>Rhodobacterales</taxon>
        <taxon>Paracoccaceae</taxon>
        <taxon>Albidovulum</taxon>
    </lineage>
</organism>
<evidence type="ECO:0000256" key="5">
    <source>
        <dbReference type="ARBA" id="ARBA00022737"/>
    </source>
</evidence>
<proteinExistence type="inferred from homology"/>
<evidence type="ECO:0000256" key="10">
    <source>
        <dbReference type="SAM" id="Phobius"/>
    </source>
</evidence>
<evidence type="ECO:0000256" key="8">
    <source>
        <dbReference type="HAMAP-Rule" id="MF_01430"/>
    </source>
</evidence>
<keyword evidence="10" id="KW-1133">Transmembrane helix</keyword>
<dbReference type="Gene3D" id="3.10.20.310">
    <property type="entry name" value="membrane protein fhac"/>
    <property type="match status" value="5"/>
</dbReference>
<evidence type="ECO:0000256" key="1">
    <source>
        <dbReference type="ARBA" id="ARBA00004370"/>
    </source>
</evidence>
<keyword evidence="3 8" id="KW-0812">Transmembrane</keyword>
<dbReference type="EMBL" id="JAOWKZ010000003">
    <property type="protein sequence ID" value="MCV2873327.1"/>
    <property type="molecule type" value="Genomic_DNA"/>
</dbReference>
<dbReference type="InterPro" id="IPR039910">
    <property type="entry name" value="D15-like"/>
</dbReference>
<feature type="domain" description="POTRA" evidence="11">
    <location>
        <begin position="43"/>
        <end position="110"/>
    </location>
</feature>
<dbReference type="Pfam" id="PF01103">
    <property type="entry name" value="Omp85"/>
    <property type="match status" value="1"/>
</dbReference>
<evidence type="ECO:0000259" key="11">
    <source>
        <dbReference type="PROSITE" id="PS51779"/>
    </source>
</evidence>
<keyword evidence="13" id="KW-1185">Reference proteome</keyword>
<feature type="domain" description="POTRA" evidence="11">
    <location>
        <begin position="364"/>
        <end position="437"/>
    </location>
</feature>
<keyword evidence="6 8" id="KW-0472">Membrane</keyword>
<keyword evidence="2 8" id="KW-1134">Transmembrane beta strand</keyword>
<dbReference type="HAMAP" id="MF_01430">
    <property type="entry name" value="OM_assembly_BamA"/>
    <property type="match status" value="1"/>
</dbReference>
<feature type="domain" description="POTRA" evidence="11">
    <location>
        <begin position="111"/>
        <end position="188"/>
    </location>
</feature>
<dbReference type="InterPro" id="IPR010827">
    <property type="entry name" value="BamA/TamA_POTRA"/>
</dbReference>
<comment type="function">
    <text evidence="8">Part of the outer membrane protein assembly complex, which is involved in assembly and insertion of beta-barrel proteins into the outer membrane.</text>
</comment>
<evidence type="ECO:0000256" key="3">
    <source>
        <dbReference type="ARBA" id="ARBA00022692"/>
    </source>
</evidence>
<evidence type="ECO:0000313" key="12">
    <source>
        <dbReference type="EMBL" id="MCV2873327.1"/>
    </source>
</evidence>
<dbReference type="InterPro" id="IPR023707">
    <property type="entry name" value="OM_assembly_BamA"/>
</dbReference>
<keyword evidence="5 8" id="KW-0677">Repeat</keyword>
<evidence type="ECO:0000256" key="9">
    <source>
        <dbReference type="NCBIfam" id="TIGR03303"/>
    </source>
</evidence>
<evidence type="ECO:0000256" key="4">
    <source>
        <dbReference type="ARBA" id="ARBA00022729"/>
    </source>
</evidence>
<dbReference type="Pfam" id="PF07244">
    <property type="entry name" value="POTRA"/>
    <property type="match status" value="4"/>
</dbReference>
<dbReference type="PANTHER" id="PTHR12815">
    <property type="entry name" value="SORTING AND ASSEMBLY MACHINERY SAMM50 PROTEIN FAMILY MEMBER"/>
    <property type="match status" value="1"/>
</dbReference>
<evidence type="ECO:0000256" key="6">
    <source>
        <dbReference type="ARBA" id="ARBA00023136"/>
    </source>
</evidence>
<keyword evidence="4 8" id="KW-0732">Signal</keyword>
<accession>A0ABT2ZQD7</accession>
<dbReference type="PROSITE" id="PS51779">
    <property type="entry name" value="POTRA"/>
    <property type="match status" value="3"/>
</dbReference>
<reference evidence="12 13" key="1">
    <citation type="submission" date="2022-10" db="EMBL/GenBank/DDBJ databases">
        <title>Defluviimonas sp. nov., isolated from ocean surface sediments.</title>
        <authorList>
            <person name="He W."/>
            <person name="Wang L."/>
            <person name="Zhang D.-F."/>
        </authorList>
    </citation>
    <scope>NUCLEOTIDE SEQUENCE [LARGE SCALE GENOMIC DNA]</scope>
    <source>
        <strain evidence="12 13">WL0050</strain>
    </source>
</reference>
<dbReference type="RefSeq" id="WP_263740535.1">
    <property type="nucleotide sequence ID" value="NZ_JAOWKZ010000003.1"/>
</dbReference>
<name>A0ABT2ZQD7_9RHOB</name>
<dbReference type="Gene3D" id="2.40.160.50">
    <property type="entry name" value="membrane protein fhac: a member of the omp85/tpsb transporter family"/>
    <property type="match status" value="1"/>
</dbReference>
<evidence type="ECO:0000256" key="7">
    <source>
        <dbReference type="ARBA" id="ARBA00023237"/>
    </source>
</evidence>
<dbReference type="InterPro" id="IPR034746">
    <property type="entry name" value="POTRA"/>
</dbReference>
<comment type="similarity">
    <text evidence="8">Belongs to the BamA family.</text>
</comment>
<dbReference type="Proteomes" id="UP001652564">
    <property type="component" value="Unassembled WGS sequence"/>
</dbReference>
<evidence type="ECO:0000313" key="13">
    <source>
        <dbReference type="Proteomes" id="UP001652564"/>
    </source>
</evidence>
<dbReference type="NCBIfam" id="TIGR03303">
    <property type="entry name" value="OM_YaeT"/>
    <property type="match status" value="1"/>
</dbReference>
<comment type="caution">
    <text evidence="12">The sequence shown here is derived from an EMBL/GenBank/DDBJ whole genome shotgun (WGS) entry which is preliminary data.</text>
</comment>
<evidence type="ECO:0000256" key="2">
    <source>
        <dbReference type="ARBA" id="ARBA00022452"/>
    </source>
</evidence>
<gene>
    <name evidence="8 12" type="primary">bamA</name>
    <name evidence="12" type="ORF">OEZ71_13595</name>
</gene>
<sequence length="775" mass="85620">MVSDGQGVLGASNVLAGRAKAALFVFFTILFGLFFTAATAQNYAFSRIVVEGNEHIEPATIVKFAGIAQGESVTAGALNDAVQRLNASGLFKSVDVVPSGGTLVIRVVENPTINTVSYEGNKRIKDEQLAGVIKSQSRRVYSTLQAEADAAAITEAYALAGRLAARVEPRIIERDGNRVDLVFEIREGRVTEIERLSFTGNRAYSDRRLRQVLETKQAGLLRNIIQRDTFIADRVEFDKQLLTDFYRSRGFIDFQVLSVSREFSQERDAFFLTFAVREGLSYKFGNVSTVSEYDGVDVEEYAKAVRLRSGLTYSPNLIDNNIDRLEAVALKQGVNFMAVVPRITRNEREQTLDVVFALTKGPRVFVERIDIEGNATTLDKVIRRQFKTVEGDPFNPREIREGAERIRALDFFETAEVDARQGTASDQVIVDVNVEEKPTGSLTFGASYSVSNGVGFNIGLSEANFLGRGQFVSLNLTAGTDNKNSSITFIEPAFLDRDLRFRFTGYYNTTENDNSDYSTQRIGFSPSIEFPISEFGRLELRYSISQDDLFDVDANSSTLLKNEEALGAQITSSLGYAYTYDTRIGGLDPNRSFRLRFGQDFAGVGGDIQSVTTNALASYQQKAFREEVTLRAELEGGAVVTTNGDSRLLDRFTGNGKIRGFEPNGIGPRDLTVANEDALGGNFFAVARFEAEFPLGLPEEYGITGGLFADVGSVWGLDDNLSGSIDDDLKLRSVIGVSIFWDTPLGPLRFNFSKALQKESYDKEQNFDLTVSTRF</sequence>
<dbReference type="InterPro" id="IPR000184">
    <property type="entry name" value="Bac_surfAg_D15"/>
</dbReference>
<feature type="transmembrane region" description="Helical" evidence="10">
    <location>
        <begin position="21"/>
        <end position="40"/>
    </location>
</feature>
<dbReference type="PANTHER" id="PTHR12815:SF23">
    <property type="entry name" value="OUTER MEMBRANE PROTEIN ASSEMBLY FACTOR BAMA"/>
    <property type="match status" value="1"/>
</dbReference>
<dbReference type="PIRSF" id="PIRSF006076">
    <property type="entry name" value="OM_assembly_OMP85"/>
    <property type="match status" value="1"/>
</dbReference>